<dbReference type="SUPFAM" id="SSF48452">
    <property type="entry name" value="TPR-like"/>
    <property type="match status" value="1"/>
</dbReference>
<keyword evidence="8" id="KW-1185">Reference proteome</keyword>
<dbReference type="OrthoDB" id="10250354at2759"/>
<evidence type="ECO:0000256" key="4">
    <source>
        <dbReference type="ARBA" id="ARBA00040133"/>
    </source>
</evidence>
<protein>
    <recommendedName>
        <fullName evidence="4">RNA polymerase II-associated protein 3</fullName>
    </recommendedName>
</protein>
<sequence length="319" mass="35976">MSATQLKDQGNKAFVAKDYPQAIQLYTSAISIDKYNPVLYSNRAQCYLNLRDFHAAYTDCAMGLDLPNTNVPVSIKLNFRKGMALKGLQRYNSARVAFEAALRLDPGNDAAKSEIKNLPEVPGDGMDVDVKIPIEEVDELPLEFADMLKAPTKPKIEHVESKTTSSSALDKEIDELFGSKKSKATESREKPTAKIPEDVQFSEKLPMHFLTALKQMPDSKKVNGYKYVLGLDAESYQTIFESGIDAEFLLFFLDAANYASRNNAIPDWNNIILNHLKQFSSFKRYDLAILMCDDSVKKSILQNVRQQYPNDVAKYEKYI</sequence>
<dbReference type="GO" id="GO:0101031">
    <property type="term" value="C:protein folding chaperone complex"/>
    <property type="evidence" value="ECO:0007669"/>
    <property type="project" value="TreeGrafter"/>
</dbReference>
<accession>A0A367Y8P6</accession>
<proteinExistence type="inferred from homology"/>
<dbReference type="Pfam" id="PF13877">
    <property type="entry name" value="RPAP3_C"/>
    <property type="match status" value="1"/>
</dbReference>
<dbReference type="PANTHER" id="PTHR46423:SF1">
    <property type="entry name" value="RNA POLYMERASE II-ASSOCIATED PROTEIN 3"/>
    <property type="match status" value="1"/>
</dbReference>
<feature type="repeat" description="TPR" evidence="5">
    <location>
        <begin position="75"/>
        <end position="108"/>
    </location>
</feature>
<dbReference type="AlphaFoldDB" id="A0A367Y8P6"/>
<dbReference type="InterPro" id="IPR013105">
    <property type="entry name" value="TPR_2"/>
</dbReference>
<dbReference type="STRING" id="5486.A0A367Y8P6"/>
<dbReference type="PROSITE" id="PS50005">
    <property type="entry name" value="TPR"/>
    <property type="match status" value="1"/>
</dbReference>
<evidence type="ECO:0000259" key="6">
    <source>
        <dbReference type="Pfam" id="PF13877"/>
    </source>
</evidence>
<feature type="domain" description="RNA-polymerase II-associated protein 3-like C-terminal" evidence="6">
    <location>
        <begin position="207"/>
        <end position="296"/>
    </location>
</feature>
<dbReference type="Pfam" id="PF07719">
    <property type="entry name" value="TPR_2"/>
    <property type="match status" value="1"/>
</dbReference>
<keyword evidence="1" id="KW-0677">Repeat</keyword>
<dbReference type="SMART" id="SM00028">
    <property type="entry name" value="TPR"/>
    <property type="match status" value="3"/>
</dbReference>
<dbReference type="InterPro" id="IPR011990">
    <property type="entry name" value="TPR-like_helical_dom_sf"/>
</dbReference>
<evidence type="ECO:0000256" key="1">
    <source>
        <dbReference type="ARBA" id="ARBA00022737"/>
    </source>
</evidence>
<reference evidence="7 8" key="1">
    <citation type="submission" date="2018-06" db="EMBL/GenBank/DDBJ databases">
        <title>Whole genome sequencing of Candida tropicalis (genome annotated by CSBL at Korea University).</title>
        <authorList>
            <person name="Ahn J."/>
        </authorList>
    </citation>
    <scope>NUCLEOTIDE SEQUENCE [LARGE SCALE GENOMIC DNA]</scope>
    <source>
        <strain evidence="7 8">ATCC 20962</strain>
    </source>
</reference>
<dbReference type="PANTHER" id="PTHR46423">
    <property type="entry name" value="RNA POLYMERASE II-ASSOCIATED PROTEIN 3"/>
    <property type="match status" value="1"/>
</dbReference>
<dbReference type="Proteomes" id="UP000253472">
    <property type="component" value="Unassembled WGS sequence"/>
</dbReference>
<evidence type="ECO:0000313" key="8">
    <source>
        <dbReference type="Proteomes" id="UP000253472"/>
    </source>
</evidence>
<keyword evidence="2 5" id="KW-0802">TPR repeat</keyword>
<dbReference type="InterPro" id="IPR025986">
    <property type="entry name" value="RPAP3-like_C"/>
</dbReference>
<dbReference type="Gene3D" id="1.25.40.10">
    <property type="entry name" value="Tetratricopeptide repeat domain"/>
    <property type="match status" value="1"/>
</dbReference>
<comment type="caution">
    <text evidence="7">The sequence shown here is derived from an EMBL/GenBank/DDBJ whole genome shotgun (WGS) entry which is preliminary data.</text>
</comment>
<organism evidence="7 8">
    <name type="scientific">Candida viswanathii</name>
    <dbReference type="NCBI Taxonomy" id="5486"/>
    <lineage>
        <taxon>Eukaryota</taxon>
        <taxon>Fungi</taxon>
        <taxon>Dikarya</taxon>
        <taxon>Ascomycota</taxon>
        <taxon>Saccharomycotina</taxon>
        <taxon>Pichiomycetes</taxon>
        <taxon>Debaryomycetaceae</taxon>
        <taxon>Candida/Lodderomyces clade</taxon>
        <taxon>Candida</taxon>
    </lineage>
</organism>
<evidence type="ECO:0000256" key="3">
    <source>
        <dbReference type="ARBA" id="ARBA00038275"/>
    </source>
</evidence>
<dbReference type="InterPro" id="IPR051966">
    <property type="entry name" value="RPAP3"/>
</dbReference>
<comment type="similarity">
    <text evidence="3">Belongs to the RPAP3 family.</text>
</comment>
<evidence type="ECO:0000256" key="2">
    <source>
        <dbReference type="ARBA" id="ARBA00022803"/>
    </source>
</evidence>
<dbReference type="InterPro" id="IPR019734">
    <property type="entry name" value="TPR_rpt"/>
</dbReference>
<name>A0A367Y8P6_9ASCO</name>
<evidence type="ECO:0000313" key="7">
    <source>
        <dbReference type="EMBL" id="RCK62235.1"/>
    </source>
</evidence>
<dbReference type="EMBL" id="QLNQ01000025">
    <property type="protein sequence ID" value="RCK62235.1"/>
    <property type="molecule type" value="Genomic_DNA"/>
</dbReference>
<evidence type="ECO:0000256" key="5">
    <source>
        <dbReference type="PROSITE-ProRule" id="PRU00339"/>
    </source>
</evidence>
<gene>
    <name evidence="7" type="primary">DYX1C1</name>
    <name evidence="7" type="ORF">Cantr_08859</name>
</gene>